<keyword evidence="4" id="KW-0812">Transmembrane</keyword>
<name>A0A6J1IZI3_CUCMA</name>
<dbReference type="PANTHER" id="PTHR11802:SF361">
    <property type="entry name" value="SERINE CARBOXYPEPTIDASE-LIKE 11-RELATED"/>
    <property type="match status" value="1"/>
</dbReference>
<organism evidence="5 6">
    <name type="scientific">Cucurbita maxima</name>
    <name type="common">Pumpkin</name>
    <name type="synonym">Winter squash</name>
    <dbReference type="NCBI Taxonomy" id="3661"/>
    <lineage>
        <taxon>Eukaryota</taxon>
        <taxon>Viridiplantae</taxon>
        <taxon>Streptophyta</taxon>
        <taxon>Embryophyta</taxon>
        <taxon>Tracheophyta</taxon>
        <taxon>Spermatophyta</taxon>
        <taxon>Magnoliopsida</taxon>
        <taxon>eudicotyledons</taxon>
        <taxon>Gunneridae</taxon>
        <taxon>Pentapetalae</taxon>
        <taxon>rosids</taxon>
        <taxon>fabids</taxon>
        <taxon>Cucurbitales</taxon>
        <taxon>Cucurbitaceae</taxon>
        <taxon>Cucurbiteae</taxon>
        <taxon>Cucurbita</taxon>
    </lineage>
</organism>
<dbReference type="InterPro" id="IPR029058">
    <property type="entry name" value="AB_hydrolase_fold"/>
</dbReference>
<dbReference type="FunFam" id="3.40.50.12670:FF:000002">
    <property type="entry name" value="Carboxypeptidase"/>
    <property type="match status" value="1"/>
</dbReference>
<dbReference type="GO" id="GO:0004185">
    <property type="term" value="F:serine-type carboxypeptidase activity"/>
    <property type="evidence" value="ECO:0007669"/>
    <property type="project" value="InterPro"/>
</dbReference>
<dbReference type="Pfam" id="PF00450">
    <property type="entry name" value="Peptidase_S10"/>
    <property type="match status" value="1"/>
</dbReference>
<dbReference type="InterPro" id="IPR001563">
    <property type="entry name" value="Peptidase_S10"/>
</dbReference>
<keyword evidence="4" id="KW-1133">Transmembrane helix</keyword>
<evidence type="ECO:0000256" key="1">
    <source>
        <dbReference type="ARBA" id="ARBA00009431"/>
    </source>
</evidence>
<reference evidence="6" key="1">
    <citation type="submission" date="2025-08" db="UniProtKB">
        <authorList>
            <consortium name="RefSeq"/>
        </authorList>
    </citation>
    <scope>IDENTIFICATION</scope>
    <source>
        <tissue evidence="6">Young leaves</tissue>
    </source>
</reference>
<evidence type="ECO:0000313" key="5">
    <source>
        <dbReference type="Proteomes" id="UP000504608"/>
    </source>
</evidence>
<evidence type="ECO:0000313" key="6">
    <source>
        <dbReference type="RefSeq" id="XP_022982506.1"/>
    </source>
</evidence>
<dbReference type="PRINTS" id="PR00724">
    <property type="entry name" value="CRBOXYPTASEC"/>
</dbReference>
<sequence length="494" mass="56168">MKRKPHILLVFFRIWCAWISPMATFGGFRSYVCFLVLIFQVLSAAAAGSFWSVKYLPGFAGPLPFELETGYVGVGDSEEVQVFYYFVKSQGNPRTDPLMTWYIGGPGCSALCGFALEIGPLNFKIEAYNGSVPQLILNPHTWTKKANILFIDAPVGTGFSYAQTPRGLKKGDVLQIEQNHQFLRKWLADHPEFIRNPFYVGGGSYSGMIVPSLTQAISEGNSHGFPIINLQGYIEGNPFSVHKTNDNYKIPYAHRMSFISDELYESLRSSCKGEYNNVDPTNVECIKYVSAYQKCVSRINTGNILKPHCEDATKVTEAATFNDARRSLYNASEQQFLSPRVLPSIPLECDEYAFYLSYYWANDNRVRKALHVREGTIGEWFRCQSTKDYQYDFTSMVPYHMNLSSKGYRSLIFSGDHDMKVPILDTEAWIKSLNYSLIDEWRPWFNEEDQVLGYTRTYANNMTFVSIKGGGHTPQTMQHQSGIMFSRWIVGNPL</sequence>
<dbReference type="RefSeq" id="XP_022982506.1">
    <property type="nucleotide sequence ID" value="XM_023126738.1"/>
</dbReference>
<dbReference type="GO" id="GO:0006508">
    <property type="term" value="P:proteolysis"/>
    <property type="evidence" value="ECO:0007669"/>
    <property type="project" value="InterPro"/>
</dbReference>
<feature type="transmembrane region" description="Helical" evidence="4">
    <location>
        <begin position="34"/>
        <end position="53"/>
    </location>
</feature>
<dbReference type="PANTHER" id="PTHR11802">
    <property type="entry name" value="SERINE PROTEASE FAMILY S10 SERINE CARBOXYPEPTIDASE"/>
    <property type="match status" value="1"/>
</dbReference>
<protein>
    <submittedName>
        <fullName evidence="6">Serine carboxypeptidase-like 7 isoform X2</fullName>
    </submittedName>
</protein>
<keyword evidence="3" id="KW-0325">Glycoprotein</keyword>
<dbReference type="FunFam" id="3.40.50.1820:FF:000148">
    <property type="entry name" value="Serine carboxypeptidase-like 11"/>
    <property type="match status" value="1"/>
</dbReference>
<dbReference type="GeneID" id="111481307"/>
<keyword evidence="5" id="KW-1185">Reference proteome</keyword>
<dbReference type="SUPFAM" id="SSF53474">
    <property type="entry name" value="alpha/beta-Hydrolases"/>
    <property type="match status" value="1"/>
</dbReference>
<evidence type="ECO:0000256" key="4">
    <source>
        <dbReference type="SAM" id="Phobius"/>
    </source>
</evidence>
<dbReference type="Gene3D" id="3.40.50.12670">
    <property type="match status" value="1"/>
</dbReference>
<proteinExistence type="inferred from homology"/>
<evidence type="ECO:0000256" key="3">
    <source>
        <dbReference type="ARBA" id="ARBA00023180"/>
    </source>
</evidence>
<keyword evidence="2" id="KW-0732">Signal</keyword>
<keyword evidence="4" id="KW-0472">Membrane</keyword>
<evidence type="ECO:0000256" key="2">
    <source>
        <dbReference type="ARBA" id="ARBA00022729"/>
    </source>
</evidence>
<dbReference type="Proteomes" id="UP000504608">
    <property type="component" value="Unplaced"/>
</dbReference>
<accession>A0A6J1IZI3</accession>
<dbReference type="GO" id="GO:0019748">
    <property type="term" value="P:secondary metabolic process"/>
    <property type="evidence" value="ECO:0007669"/>
    <property type="project" value="UniProtKB-ARBA"/>
</dbReference>
<comment type="similarity">
    <text evidence="1">Belongs to the peptidase S10 family.</text>
</comment>
<dbReference type="GO" id="GO:0016752">
    <property type="term" value="F:sinapoyltransferase activity"/>
    <property type="evidence" value="ECO:0007669"/>
    <property type="project" value="UniProtKB-ARBA"/>
</dbReference>
<dbReference type="AlphaFoldDB" id="A0A6J1IZI3"/>
<dbReference type="Gene3D" id="3.40.50.1820">
    <property type="entry name" value="alpha/beta hydrolase"/>
    <property type="match status" value="1"/>
</dbReference>
<gene>
    <name evidence="6" type="primary">LOC111481307</name>
</gene>